<dbReference type="GO" id="GO:0000160">
    <property type="term" value="P:phosphorelay signal transduction system"/>
    <property type="evidence" value="ECO:0007669"/>
    <property type="project" value="InterPro"/>
</dbReference>
<dbReference type="InterPro" id="IPR050595">
    <property type="entry name" value="Bact_response_regulator"/>
</dbReference>
<dbReference type="Gene3D" id="3.40.50.2300">
    <property type="match status" value="1"/>
</dbReference>
<dbReference type="InterPro" id="IPR011006">
    <property type="entry name" value="CheY-like_superfamily"/>
</dbReference>
<evidence type="ECO:0000256" key="2">
    <source>
        <dbReference type="PROSITE-ProRule" id="PRU00169"/>
    </source>
</evidence>
<organism evidence="4 5">
    <name type="scientific">Candidatus Lloydbacteria bacterium RIFCSPHIGHO2_01_FULL_49_22</name>
    <dbReference type="NCBI Taxonomy" id="1798658"/>
    <lineage>
        <taxon>Bacteria</taxon>
        <taxon>Candidatus Lloydiibacteriota</taxon>
    </lineage>
</organism>
<dbReference type="Proteomes" id="UP000177122">
    <property type="component" value="Unassembled WGS sequence"/>
</dbReference>
<evidence type="ECO:0000256" key="1">
    <source>
        <dbReference type="ARBA" id="ARBA00022553"/>
    </source>
</evidence>
<dbReference type="PANTHER" id="PTHR44591:SF3">
    <property type="entry name" value="RESPONSE REGULATORY DOMAIN-CONTAINING PROTEIN"/>
    <property type="match status" value="1"/>
</dbReference>
<proteinExistence type="predicted"/>
<comment type="caution">
    <text evidence="4">The sequence shown here is derived from an EMBL/GenBank/DDBJ whole genome shotgun (WGS) entry which is preliminary data.</text>
</comment>
<dbReference type="PANTHER" id="PTHR44591">
    <property type="entry name" value="STRESS RESPONSE REGULATOR PROTEIN 1"/>
    <property type="match status" value="1"/>
</dbReference>
<evidence type="ECO:0000259" key="3">
    <source>
        <dbReference type="PROSITE" id="PS50110"/>
    </source>
</evidence>
<protein>
    <recommendedName>
        <fullName evidence="3">Response regulatory domain-containing protein</fullName>
    </recommendedName>
</protein>
<evidence type="ECO:0000313" key="4">
    <source>
        <dbReference type="EMBL" id="OGZ05105.1"/>
    </source>
</evidence>
<dbReference type="CDD" id="cd00156">
    <property type="entry name" value="REC"/>
    <property type="match status" value="1"/>
</dbReference>
<evidence type="ECO:0000313" key="5">
    <source>
        <dbReference type="Proteomes" id="UP000177122"/>
    </source>
</evidence>
<reference evidence="4 5" key="1">
    <citation type="journal article" date="2016" name="Nat. Commun.">
        <title>Thousands of microbial genomes shed light on interconnected biogeochemical processes in an aquifer system.</title>
        <authorList>
            <person name="Anantharaman K."/>
            <person name="Brown C.T."/>
            <person name="Hug L.A."/>
            <person name="Sharon I."/>
            <person name="Castelle C.J."/>
            <person name="Probst A.J."/>
            <person name="Thomas B.C."/>
            <person name="Singh A."/>
            <person name="Wilkins M.J."/>
            <person name="Karaoz U."/>
            <person name="Brodie E.L."/>
            <person name="Williams K.H."/>
            <person name="Hubbard S.S."/>
            <person name="Banfield J.F."/>
        </authorList>
    </citation>
    <scope>NUCLEOTIDE SEQUENCE [LARGE SCALE GENOMIC DNA]</scope>
</reference>
<dbReference type="InterPro" id="IPR001789">
    <property type="entry name" value="Sig_transdc_resp-reg_receiver"/>
</dbReference>
<feature type="modified residue" description="4-aspartylphosphate" evidence="2">
    <location>
        <position position="57"/>
    </location>
</feature>
<gene>
    <name evidence="4" type="ORF">A2845_02165</name>
</gene>
<keyword evidence="1 2" id="KW-0597">Phosphoprotein</keyword>
<dbReference type="PROSITE" id="PS50110">
    <property type="entry name" value="RESPONSE_REGULATORY"/>
    <property type="match status" value="1"/>
</dbReference>
<dbReference type="SMART" id="SM00448">
    <property type="entry name" value="REC"/>
    <property type="match status" value="1"/>
</dbReference>
<sequence length="132" mass="14657">MSELLNKKILIVEDEAPLRNAVTDILTFEGFTVFQGKNGQEGLDIALREHPDLILLDLMMPVMDGLTMLEKLRLDPDYGKSAAVILLTNINDPEKVAQATEAGSYDFLVKSDWNIEDVVKKIKGRLSIGIAE</sequence>
<feature type="domain" description="Response regulatory" evidence="3">
    <location>
        <begin position="8"/>
        <end position="125"/>
    </location>
</feature>
<dbReference type="EMBL" id="MHLI01000015">
    <property type="protein sequence ID" value="OGZ05105.1"/>
    <property type="molecule type" value="Genomic_DNA"/>
</dbReference>
<name>A0A1G2CUR4_9BACT</name>
<dbReference type="SUPFAM" id="SSF52172">
    <property type="entry name" value="CheY-like"/>
    <property type="match status" value="1"/>
</dbReference>
<accession>A0A1G2CUR4</accession>
<dbReference type="Pfam" id="PF00072">
    <property type="entry name" value="Response_reg"/>
    <property type="match status" value="1"/>
</dbReference>
<dbReference type="AlphaFoldDB" id="A0A1G2CUR4"/>